<keyword evidence="8 9" id="KW-0472">Membrane</keyword>
<dbReference type="GO" id="GO:0000103">
    <property type="term" value="P:sulfate assimilation"/>
    <property type="evidence" value="ECO:0007669"/>
    <property type="project" value="TreeGrafter"/>
</dbReference>
<dbReference type="HAMAP" id="MF_02095">
    <property type="entry name" value="CysQ"/>
    <property type="match status" value="1"/>
</dbReference>
<feature type="binding site" evidence="9">
    <location>
        <position position="88"/>
    </location>
    <ligand>
        <name>Mg(2+)</name>
        <dbReference type="ChEBI" id="CHEBI:18420"/>
        <label>2</label>
    </ligand>
</feature>
<dbReference type="OrthoDB" id="9772456at2"/>
<proteinExistence type="inferred from homology"/>
<evidence type="ECO:0000256" key="2">
    <source>
        <dbReference type="ARBA" id="ARBA00005289"/>
    </source>
</evidence>
<evidence type="ECO:0000256" key="5">
    <source>
        <dbReference type="ARBA" id="ARBA00022723"/>
    </source>
</evidence>
<feature type="binding site" evidence="10">
    <location>
        <position position="88"/>
    </location>
    <ligand>
        <name>Mg(2+)</name>
        <dbReference type="ChEBI" id="CHEBI:18420"/>
        <label>1</label>
        <note>catalytic</note>
    </ligand>
</feature>
<comment type="similarity">
    <text evidence="2 9">Belongs to the inositol monophosphatase superfamily. CysQ family.</text>
</comment>
<keyword evidence="3 9" id="KW-1003">Cell membrane</keyword>
<evidence type="ECO:0000313" key="12">
    <source>
        <dbReference type="Proteomes" id="UP000007463"/>
    </source>
</evidence>
<dbReference type="EC" id="3.1.3.7" evidence="9"/>
<feature type="binding site" evidence="9">
    <location>
        <position position="68"/>
    </location>
    <ligand>
        <name>substrate</name>
    </ligand>
</feature>
<dbReference type="PROSITE" id="PS00630">
    <property type="entry name" value="IMP_2"/>
    <property type="match status" value="1"/>
</dbReference>
<evidence type="ECO:0000256" key="9">
    <source>
        <dbReference type="HAMAP-Rule" id="MF_02095"/>
    </source>
</evidence>
<evidence type="ECO:0000313" key="11">
    <source>
        <dbReference type="EMBL" id="AEA43911.1"/>
    </source>
</evidence>
<feature type="binding site" evidence="9">
    <location>
        <position position="68"/>
    </location>
    <ligand>
        <name>Mg(2+)</name>
        <dbReference type="ChEBI" id="CHEBI:18420"/>
        <label>1</label>
    </ligand>
</feature>
<dbReference type="InterPro" id="IPR020583">
    <property type="entry name" value="Inositol_monoP_metal-BS"/>
</dbReference>
<dbReference type="GO" id="GO:0005886">
    <property type="term" value="C:plasma membrane"/>
    <property type="evidence" value="ECO:0007669"/>
    <property type="project" value="UniProtKB-SubCell"/>
</dbReference>
<comment type="cofactor">
    <cofactor evidence="9 10">
        <name>Mg(2+)</name>
        <dbReference type="ChEBI" id="CHEBI:18420"/>
    </cofactor>
</comment>
<keyword evidence="12" id="KW-1185">Reference proteome</keyword>
<protein>
    <recommendedName>
        <fullName evidence="9">3'(2'),5'-bisphosphate nucleotidase CysQ</fullName>
        <ecNumber evidence="9">3.1.3.7</ecNumber>
    </recommendedName>
    <alternativeName>
        <fullName evidence="9">3'(2'),5-bisphosphonucleoside 3'(2')-phosphohydrolase</fullName>
    </alternativeName>
    <alternativeName>
        <fullName evidence="9">3'-phosphoadenosine 5'-phosphate phosphatase</fullName>
        <shortName evidence="9">PAP phosphatase</shortName>
    </alternativeName>
</protein>
<dbReference type="GO" id="GO:0050427">
    <property type="term" value="P:3'-phosphoadenosine 5'-phosphosulfate metabolic process"/>
    <property type="evidence" value="ECO:0007669"/>
    <property type="project" value="TreeGrafter"/>
</dbReference>
<dbReference type="SUPFAM" id="SSF56655">
    <property type="entry name" value="Carbohydrate phosphatase"/>
    <property type="match status" value="1"/>
</dbReference>
<accession>F2IJM1</accession>
<name>F2IJM1_FLUTR</name>
<dbReference type="PROSITE" id="PS00629">
    <property type="entry name" value="IMP_1"/>
    <property type="match status" value="1"/>
</dbReference>
<keyword evidence="4 9" id="KW-0997">Cell inner membrane</keyword>
<dbReference type="HOGENOM" id="CLU_044118_3_0_10"/>
<comment type="subcellular location">
    <subcellularLocation>
        <location evidence="9">Cell inner membrane</location>
        <topology evidence="9">Peripheral membrane protein</topology>
        <orientation evidence="9">Cytoplasmic side</orientation>
    </subcellularLocation>
</comment>
<feature type="binding site" evidence="9">
    <location>
        <position position="223"/>
    </location>
    <ligand>
        <name>Mg(2+)</name>
        <dbReference type="ChEBI" id="CHEBI:18420"/>
        <label>2</label>
    </ligand>
</feature>
<keyword evidence="7 9" id="KW-0460">Magnesium</keyword>
<evidence type="ECO:0000256" key="3">
    <source>
        <dbReference type="ARBA" id="ARBA00022475"/>
    </source>
</evidence>
<dbReference type="AlphaFoldDB" id="F2IJM1"/>
<dbReference type="EMBL" id="CP002542">
    <property type="protein sequence ID" value="AEA43911.1"/>
    <property type="molecule type" value="Genomic_DNA"/>
</dbReference>
<comment type="function">
    <text evidence="9">Converts adenosine-3',5'-bisphosphate (PAP) to AMP.</text>
</comment>
<evidence type="ECO:0000256" key="8">
    <source>
        <dbReference type="ARBA" id="ARBA00023136"/>
    </source>
</evidence>
<dbReference type="GO" id="GO:0008441">
    <property type="term" value="F:3'(2'),5'-bisphosphate nucleotidase activity"/>
    <property type="evidence" value="ECO:0007669"/>
    <property type="project" value="UniProtKB-UniRule"/>
</dbReference>
<dbReference type="InterPro" id="IPR006240">
    <property type="entry name" value="CysQ"/>
</dbReference>
<dbReference type="KEGG" id="fte:Fluta_1924"/>
<dbReference type="CDD" id="cd01638">
    <property type="entry name" value="CysQ"/>
    <property type="match status" value="1"/>
</dbReference>
<organism evidence="11 12">
    <name type="scientific">Fluviicola taffensis (strain DSM 16823 / NCIMB 13979 / RW262)</name>
    <dbReference type="NCBI Taxonomy" id="755732"/>
    <lineage>
        <taxon>Bacteria</taxon>
        <taxon>Pseudomonadati</taxon>
        <taxon>Bacteroidota</taxon>
        <taxon>Flavobacteriia</taxon>
        <taxon>Flavobacteriales</taxon>
        <taxon>Crocinitomicaceae</taxon>
        <taxon>Fluviicola</taxon>
    </lineage>
</organism>
<feature type="binding site" evidence="9">
    <location>
        <begin position="90"/>
        <end position="93"/>
    </location>
    <ligand>
        <name>substrate</name>
    </ligand>
</feature>
<evidence type="ECO:0000256" key="7">
    <source>
        <dbReference type="ARBA" id="ARBA00022842"/>
    </source>
</evidence>
<feature type="binding site" evidence="9">
    <location>
        <position position="223"/>
    </location>
    <ligand>
        <name>substrate</name>
    </ligand>
</feature>
<feature type="binding site" evidence="10">
    <location>
        <position position="68"/>
    </location>
    <ligand>
        <name>Mg(2+)</name>
        <dbReference type="ChEBI" id="CHEBI:18420"/>
        <label>1</label>
        <note>catalytic</note>
    </ligand>
</feature>
<feature type="binding site" evidence="9">
    <location>
        <position position="88"/>
    </location>
    <ligand>
        <name>Mg(2+)</name>
        <dbReference type="ChEBI" id="CHEBI:18420"/>
        <label>1</label>
    </ligand>
</feature>
<keyword evidence="5 9" id="KW-0479">Metal-binding</keyword>
<evidence type="ECO:0000256" key="10">
    <source>
        <dbReference type="PIRSR" id="PIRSR600760-2"/>
    </source>
</evidence>
<dbReference type="Gene3D" id="3.40.190.80">
    <property type="match status" value="1"/>
</dbReference>
<gene>
    <name evidence="9" type="primary">cysQ</name>
    <name evidence="11" type="ordered locus">Fluta_1924</name>
</gene>
<feature type="binding site" evidence="10">
    <location>
        <position position="223"/>
    </location>
    <ligand>
        <name>Mg(2+)</name>
        <dbReference type="ChEBI" id="CHEBI:18420"/>
        <label>1</label>
        <note>catalytic</note>
    </ligand>
</feature>
<feature type="binding site" evidence="9">
    <location>
        <position position="90"/>
    </location>
    <ligand>
        <name>Mg(2+)</name>
        <dbReference type="ChEBI" id="CHEBI:18420"/>
        <label>1</label>
    </ligand>
</feature>
<dbReference type="GO" id="GO:0046854">
    <property type="term" value="P:phosphatidylinositol phosphate biosynthetic process"/>
    <property type="evidence" value="ECO:0007669"/>
    <property type="project" value="InterPro"/>
</dbReference>
<dbReference type="RefSeq" id="WP_013686681.1">
    <property type="nucleotide sequence ID" value="NC_015321.1"/>
</dbReference>
<comment type="catalytic activity">
    <reaction evidence="1 9">
        <text>adenosine 3',5'-bisphosphate + H2O = AMP + phosphate</text>
        <dbReference type="Rhea" id="RHEA:10040"/>
        <dbReference type="ChEBI" id="CHEBI:15377"/>
        <dbReference type="ChEBI" id="CHEBI:43474"/>
        <dbReference type="ChEBI" id="CHEBI:58343"/>
        <dbReference type="ChEBI" id="CHEBI:456215"/>
        <dbReference type="EC" id="3.1.3.7"/>
    </reaction>
</comment>
<dbReference type="Proteomes" id="UP000007463">
    <property type="component" value="Chromosome"/>
</dbReference>
<sequence length="272" mass="30502" precursor="true">MNLPDIQSFIPIVLQACVDASEAIMKVYETDFDLTRKLDGSPVTKADLESNALIQKALEQTKLPVIMEEIKNEPFETRKKWDTVWIVDPLDGTKEFIRKNGEFVVCIALVHKNQSIFGVIASPVKKKILFGGKGISATCISFNEVNQQETWIPIQAKDTVNNPLQIAGSRSHHSKNEESFNQKMRDTFGEIEFIQKGSALKFFDLALGTADVYPRFAPTMEWDIAAGQAIIESLGGSVNHVETDLPLTYNKENLLNPFFVVKTKAVIDRLKK</sequence>
<reference evidence="11 12" key="1">
    <citation type="journal article" date="2011" name="Stand. Genomic Sci.">
        <title>Complete genome sequence of the gliding freshwater bacterium Fluviicola taffensis type strain (RW262).</title>
        <authorList>
            <person name="Woyke T."/>
            <person name="Chertkov O."/>
            <person name="Lapidus A."/>
            <person name="Nolan M."/>
            <person name="Lucas S."/>
            <person name="Del Rio T.G."/>
            <person name="Tice H."/>
            <person name="Cheng J.F."/>
            <person name="Tapia R."/>
            <person name="Han C."/>
            <person name="Goodwin L."/>
            <person name="Pitluck S."/>
            <person name="Liolios K."/>
            <person name="Pagani I."/>
            <person name="Ivanova N."/>
            <person name="Huntemann M."/>
            <person name="Mavromatis K."/>
            <person name="Mikhailova N."/>
            <person name="Pati A."/>
            <person name="Chen A."/>
            <person name="Palaniappan K."/>
            <person name="Land M."/>
            <person name="Hauser L."/>
            <person name="Brambilla E.M."/>
            <person name="Rohde M."/>
            <person name="Mwirichia R."/>
            <person name="Sikorski J."/>
            <person name="Tindall B.J."/>
            <person name="Goker M."/>
            <person name="Bristow J."/>
            <person name="Eisen J.A."/>
            <person name="Markowitz V."/>
            <person name="Hugenholtz P."/>
            <person name="Klenk H.P."/>
            <person name="Kyrpides N.C."/>
        </authorList>
    </citation>
    <scope>NUCLEOTIDE SEQUENCE [LARGE SCALE GENOMIC DNA]</scope>
    <source>
        <strain evidence="12">DSM 16823 / RW262 / RW262</strain>
    </source>
</reference>
<dbReference type="eggNOG" id="COG1218">
    <property type="taxonomic scope" value="Bacteria"/>
</dbReference>
<dbReference type="Pfam" id="PF00459">
    <property type="entry name" value="Inositol_P"/>
    <property type="match status" value="1"/>
</dbReference>
<dbReference type="InterPro" id="IPR000760">
    <property type="entry name" value="Inositol_monophosphatase-like"/>
</dbReference>
<reference evidence="12" key="2">
    <citation type="submission" date="2011-02" db="EMBL/GenBank/DDBJ databases">
        <title>The complete genome of Fluviicola taffensis DSM 16823.</title>
        <authorList>
            <consortium name="US DOE Joint Genome Institute (JGI-PGF)"/>
            <person name="Lucas S."/>
            <person name="Copeland A."/>
            <person name="Lapidus A."/>
            <person name="Bruce D."/>
            <person name="Goodwin L."/>
            <person name="Pitluck S."/>
            <person name="Kyrpides N."/>
            <person name="Mavromatis K."/>
            <person name="Ivanova N."/>
            <person name="Mikhailova N."/>
            <person name="Pagani I."/>
            <person name="Chertkov O."/>
            <person name="Detter J.C."/>
            <person name="Han C."/>
            <person name="Tapia R."/>
            <person name="Land M."/>
            <person name="Hauser L."/>
            <person name="Markowitz V."/>
            <person name="Cheng J.-F."/>
            <person name="Hugenholtz P."/>
            <person name="Woyke T."/>
            <person name="Wu D."/>
            <person name="Tindall B."/>
            <person name="Pomrenke H.G."/>
            <person name="Brambilla E."/>
            <person name="Klenk H.-P."/>
            <person name="Eisen J.A."/>
        </authorList>
    </citation>
    <scope>NUCLEOTIDE SEQUENCE [LARGE SCALE GENOMIC DNA]</scope>
    <source>
        <strain evidence="12">DSM 16823 / RW262 / RW262</strain>
    </source>
</reference>
<dbReference type="PANTHER" id="PTHR43028:SF5">
    <property type="entry name" value="3'(2'),5'-BISPHOSPHATE NUCLEOTIDASE 1"/>
    <property type="match status" value="1"/>
</dbReference>
<dbReference type="PANTHER" id="PTHR43028">
    <property type="entry name" value="3'(2'),5'-BISPHOSPHATE NUCLEOTIDASE 1"/>
    <property type="match status" value="1"/>
</dbReference>
<feature type="binding site" evidence="10">
    <location>
        <position position="90"/>
    </location>
    <ligand>
        <name>Mg(2+)</name>
        <dbReference type="ChEBI" id="CHEBI:18420"/>
        <label>2</label>
    </ligand>
</feature>
<evidence type="ECO:0000256" key="6">
    <source>
        <dbReference type="ARBA" id="ARBA00022801"/>
    </source>
</evidence>
<dbReference type="Gene3D" id="3.30.540.10">
    <property type="entry name" value="Fructose-1,6-Bisphosphatase, subunit A, domain 1"/>
    <property type="match status" value="1"/>
</dbReference>
<dbReference type="GO" id="GO:0000287">
    <property type="term" value="F:magnesium ion binding"/>
    <property type="evidence" value="ECO:0007669"/>
    <property type="project" value="UniProtKB-UniRule"/>
</dbReference>
<dbReference type="InterPro" id="IPR050725">
    <property type="entry name" value="CysQ/Inositol_MonoPase"/>
</dbReference>
<feature type="binding site" evidence="9">
    <location>
        <position position="91"/>
    </location>
    <ligand>
        <name>Mg(2+)</name>
        <dbReference type="ChEBI" id="CHEBI:18420"/>
        <label>2</label>
    </ligand>
</feature>
<feature type="binding site" evidence="10">
    <location>
        <position position="91"/>
    </location>
    <ligand>
        <name>Mg(2+)</name>
        <dbReference type="ChEBI" id="CHEBI:18420"/>
        <label>1</label>
        <note>catalytic</note>
    </ligand>
</feature>
<evidence type="ECO:0000256" key="4">
    <source>
        <dbReference type="ARBA" id="ARBA00022519"/>
    </source>
</evidence>
<dbReference type="STRING" id="755732.Fluta_1924"/>
<keyword evidence="6 9" id="KW-0378">Hydrolase</keyword>
<dbReference type="InterPro" id="IPR020550">
    <property type="entry name" value="Inositol_monophosphatase_CS"/>
</dbReference>
<evidence type="ECO:0000256" key="1">
    <source>
        <dbReference type="ARBA" id="ARBA00001625"/>
    </source>
</evidence>